<dbReference type="EMBL" id="BGPR01000725">
    <property type="protein sequence ID" value="GBM33136.1"/>
    <property type="molecule type" value="Genomic_DNA"/>
</dbReference>
<reference evidence="1 2" key="1">
    <citation type="journal article" date="2019" name="Sci. Rep.">
        <title>Orb-weaving spider Araneus ventricosus genome elucidates the spidroin gene catalogue.</title>
        <authorList>
            <person name="Kono N."/>
            <person name="Nakamura H."/>
            <person name="Ohtoshi R."/>
            <person name="Moran D.A.P."/>
            <person name="Shinohara A."/>
            <person name="Yoshida Y."/>
            <person name="Fujiwara M."/>
            <person name="Mori M."/>
            <person name="Tomita M."/>
            <person name="Arakawa K."/>
        </authorList>
    </citation>
    <scope>NUCLEOTIDE SEQUENCE [LARGE SCALE GENOMIC DNA]</scope>
</reference>
<proteinExistence type="predicted"/>
<sequence>MERPILIKFFAQKIDPVAQLLVFCWLSCRLKVTMNSNNSMGKNISHRTVCLMVHKCFRNPTCFDVPYSKYVLTPSWDCKETLLLEGLWGG</sequence>
<protein>
    <submittedName>
        <fullName evidence="1">Uncharacterized protein</fullName>
    </submittedName>
</protein>
<evidence type="ECO:0000313" key="2">
    <source>
        <dbReference type="Proteomes" id="UP000499080"/>
    </source>
</evidence>
<dbReference type="Proteomes" id="UP000499080">
    <property type="component" value="Unassembled WGS sequence"/>
</dbReference>
<comment type="caution">
    <text evidence="1">The sequence shown here is derived from an EMBL/GenBank/DDBJ whole genome shotgun (WGS) entry which is preliminary data.</text>
</comment>
<name>A0A4Y2EYQ0_ARAVE</name>
<keyword evidence="2" id="KW-1185">Reference proteome</keyword>
<organism evidence="1 2">
    <name type="scientific">Araneus ventricosus</name>
    <name type="common">Orbweaver spider</name>
    <name type="synonym">Epeira ventricosa</name>
    <dbReference type="NCBI Taxonomy" id="182803"/>
    <lineage>
        <taxon>Eukaryota</taxon>
        <taxon>Metazoa</taxon>
        <taxon>Ecdysozoa</taxon>
        <taxon>Arthropoda</taxon>
        <taxon>Chelicerata</taxon>
        <taxon>Arachnida</taxon>
        <taxon>Araneae</taxon>
        <taxon>Araneomorphae</taxon>
        <taxon>Entelegynae</taxon>
        <taxon>Araneoidea</taxon>
        <taxon>Araneidae</taxon>
        <taxon>Araneus</taxon>
    </lineage>
</organism>
<accession>A0A4Y2EYQ0</accession>
<dbReference type="AlphaFoldDB" id="A0A4Y2EYQ0"/>
<gene>
    <name evidence="1" type="ORF">AVEN_56768_1</name>
</gene>
<evidence type="ECO:0000313" key="1">
    <source>
        <dbReference type="EMBL" id="GBM33136.1"/>
    </source>
</evidence>